<dbReference type="Pfam" id="PF13715">
    <property type="entry name" value="CarbopepD_reg_2"/>
    <property type="match status" value="1"/>
</dbReference>
<sequence>MRKFHLPLKGMALLLFFVCLTALGQSQTVTGSVKDADKKTPLGGVTIKVVGASAVTQTDDKGNFTVKATTGQTLLISSVGYEAQKVVVQADKPITVSLKSQSTELEEVTVAMDIKRNPKELGYSAQKVGGDDVKETQRENFLNGLQGRVAGATITSTSGVPGASSAIVLRGFNSMSLNNQPLFVVDGVILDNSTIDATANIAGAAGQSNTSNDFTNRIADLNPNDIETYTVLKGPEATVLYGSAASNGAIVITTKKAKITADNKLKVSYDNSFRLQSLQNMPAMFNGFQQGLNGVASSTFSAFGPKMDPTSKLYDNVGNFFKTSFGQTQNVSVEFGSPKSSNRFSGSYYDQSGVVPNTRLTKSTFRLTNTTKIGKYIDITPSLTYTRSDNDKALKGAGGYLLNLFLWPSTDDAEVYLLKNGHKRFLLLANNDVSGAPLSGSSEIDNPFFDVNRNVSKDKTDNYGANLAININPTKWLSIAGRFGYNYYTTTGFQFRDPESASQSSLSNKGQLDNYWTKQANYNHTITASAKKSIGKFNARLTVGTRWSSSERQLYGISGTQDSTRSYDSSSTGIATRSRLSRAALVGPTEWNLYNSMQIAGFGEGQISYNNVIFLTGSLAFESSSVLPKANRNYSYPGGSLSIIMSDIFPSLKKNILNYWKLRASLASTARLPDPYSNQSNFVPTVTSSVLPVPVQYAFTNANPNLKPERQKTYEIGSELKLFDNKVSVDVAYYNTLATDQIAQGFRASYGTGFVLNTANNSSVRNQGIELSLSYQVMRKKDFDWNIQFNFNHMWNKVLAIPASIDVAGGDYYDASTWLYNNARGGLRRGYTTGTITSFGYRRQDLTPTGPNGLPFNDGSILINATTGLPVNDGTFRVHGDRTVWFTLGTINKFRYKNWNLSFLWDLRVGGDVFNATNMYLTSLGKSQKTADRLTPRAIKGVLQNGLENTGSPTANAIMVTPYYNYLYYSTSNMPEEDYIEHNIKAFRLRDISLSYSMPREVLNKYVRAFKSMSFFLTCNDLILFTNYSGADPSSNGGNASLRGVGAVGFDYGNIAAPLSFNAGFRIGF</sequence>
<dbReference type="SUPFAM" id="SSF56935">
    <property type="entry name" value="Porins"/>
    <property type="match status" value="1"/>
</dbReference>
<evidence type="ECO:0000256" key="2">
    <source>
        <dbReference type="ARBA" id="ARBA00022448"/>
    </source>
</evidence>
<evidence type="ECO:0000256" key="10">
    <source>
        <dbReference type="PROSITE-ProRule" id="PRU01360"/>
    </source>
</evidence>
<protein>
    <submittedName>
        <fullName evidence="15">SusC/RagA family TonB-linked outer membrane protein</fullName>
    </submittedName>
</protein>
<dbReference type="Gene3D" id="2.40.170.20">
    <property type="entry name" value="TonB-dependent receptor, beta-barrel domain"/>
    <property type="match status" value="1"/>
</dbReference>
<keyword evidence="3 10" id="KW-1134">Transmembrane beta strand</keyword>
<accession>A0ABV8PSR0</accession>
<feature type="signal peptide" evidence="12">
    <location>
        <begin position="1"/>
        <end position="24"/>
    </location>
</feature>
<reference evidence="16" key="1">
    <citation type="journal article" date="2019" name="Int. J. Syst. Evol. Microbiol.">
        <title>The Global Catalogue of Microorganisms (GCM) 10K type strain sequencing project: providing services to taxonomists for standard genome sequencing and annotation.</title>
        <authorList>
            <consortium name="The Broad Institute Genomics Platform"/>
            <consortium name="The Broad Institute Genome Sequencing Center for Infectious Disease"/>
            <person name="Wu L."/>
            <person name="Ma J."/>
        </authorList>
    </citation>
    <scope>NUCLEOTIDE SEQUENCE [LARGE SCALE GENOMIC DNA]</scope>
    <source>
        <strain evidence="16">CECT 8010</strain>
    </source>
</reference>
<evidence type="ECO:0000256" key="11">
    <source>
        <dbReference type="RuleBase" id="RU003357"/>
    </source>
</evidence>
<keyword evidence="6 11" id="KW-0798">TonB box</keyword>
<keyword evidence="8" id="KW-0675">Receptor</keyword>
<keyword evidence="5 12" id="KW-0732">Signal</keyword>
<evidence type="ECO:0000256" key="7">
    <source>
        <dbReference type="ARBA" id="ARBA00023136"/>
    </source>
</evidence>
<evidence type="ECO:0000256" key="3">
    <source>
        <dbReference type="ARBA" id="ARBA00022452"/>
    </source>
</evidence>
<evidence type="ECO:0000256" key="8">
    <source>
        <dbReference type="ARBA" id="ARBA00023170"/>
    </source>
</evidence>
<dbReference type="InterPro" id="IPR023996">
    <property type="entry name" value="TonB-dep_OMP_SusC/RagA"/>
</dbReference>
<dbReference type="EMBL" id="JBHSDC010000001">
    <property type="protein sequence ID" value="MFC4230265.1"/>
    <property type="molecule type" value="Genomic_DNA"/>
</dbReference>
<dbReference type="NCBIfam" id="TIGR04056">
    <property type="entry name" value="OMP_RagA_SusC"/>
    <property type="match status" value="1"/>
</dbReference>
<proteinExistence type="inferred from homology"/>
<evidence type="ECO:0000256" key="4">
    <source>
        <dbReference type="ARBA" id="ARBA00022692"/>
    </source>
</evidence>
<dbReference type="Pfam" id="PF00593">
    <property type="entry name" value="TonB_dep_Rec_b-barrel"/>
    <property type="match status" value="1"/>
</dbReference>
<evidence type="ECO:0000259" key="14">
    <source>
        <dbReference type="Pfam" id="PF07715"/>
    </source>
</evidence>
<keyword evidence="7 10" id="KW-0472">Membrane</keyword>
<dbReference type="InterPro" id="IPR000531">
    <property type="entry name" value="Beta-barrel_TonB"/>
</dbReference>
<keyword evidence="2 10" id="KW-0813">Transport</keyword>
<evidence type="ECO:0000256" key="9">
    <source>
        <dbReference type="ARBA" id="ARBA00023237"/>
    </source>
</evidence>
<evidence type="ECO:0000256" key="12">
    <source>
        <dbReference type="SAM" id="SignalP"/>
    </source>
</evidence>
<dbReference type="InterPro" id="IPR037066">
    <property type="entry name" value="Plug_dom_sf"/>
</dbReference>
<evidence type="ECO:0000256" key="1">
    <source>
        <dbReference type="ARBA" id="ARBA00004571"/>
    </source>
</evidence>
<keyword evidence="16" id="KW-1185">Reference proteome</keyword>
<evidence type="ECO:0000256" key="5">
    <source>
        <dbReference type="ARBA" id="ARBA00022729"/>
    </source>
</evidence>
<keyword evidence="4 10" id="KW-0812">Transmembrane</keyword>
<comment type="similarity">
    <text evidence="10 11">Belongs to the TonB-dependent receptor family.</text>
</comment>
<dbReference type="PANTHER" id="PTHR30069">
    <property type="entry name" value="TONB-DEPENDENT OUTER MEMBRANE RECEPTOR"/>
    <property type="match status" value="1"/>
</dbReference>
<dbReference type="SUPFAM" id="SSF49464">
    <property type="entry name" value="Carboxypeptidase regulatory domain-like"/>
    <property type="match status" value="1"/>
</dbReference>
<organism evidence="15 16">
    <name type="scientific">Parasediminibacterium paludis</name>
    <dbReference type="NCBI Taxonomy" id="908966"/>
    <lineage>
        <taxon>Bacteria</taxon>
        <taxon>Pseudomonadati</taxon>
        <taxon>Bacteroidota</taxon>
        <taxon>Chitinophagia</taxon>
        <taxon>Chitinophagales</taxon>
        <taxon>Chitinophagaceae</taxon>
        <taxon>Parasediminibacterium</taxon>
    </lineage>
</organism>
<keyword evidence="9 10" id="KW-0998">Cell outer membrane</keyword>
<comment type="caution">
    <text evidence="15">The sequence shown here is derived from an EMBL/GenBank/DDBJ whole genome shotgun (WGS) entry which is preliminary data.</text>
</comment>
<dbReference type="InterPro" id="IPR012910">
    <property type="entry name" value="Plug_dom"/>
</dbReference>
<dbReference type="RefSeq" id="WP_379011326.1">
    <property type="nucleotide sequence ID" value="NZ_JBHSDC010000001.1"/>
</dbReference>
<dbReference type="InterPro" id="IPR039426">
    <property type="entry name" value="TonB-dep_rcpt-like"/>
</dbReference>
<feature type="domain" description="TonB-dependent receptor-like beta-barrel" evidence="13">
    <location>
        <begin position="426"/>
        <end position="876"/>
    </location>
</feature>
<feature type="chain" id="PRO_5045062382" evidence="12">
    <location>
        <begin position="25"/>
        <end position="1069"/>
    </location>
</feature>
<evidence type="ECO:0000256" key="6">
    <source>
        <dbReference type="ARBA" id="ARBA00023077"/>
    </source>
</evidence>
<dbReference type="PANTHER" id="PTHR30069:SF29">
    <property type="entry name" value="HEMOGLOBIN AND HEMOGLOBIN-HAPTOGLOBIN-BINDING PROTEIN 1-RELATED"/>
    <property type="match status" value="1"/>
</dbReference>
<dbReference type="PROSITE" id="PS52016">
    <property type="entry name" value="TONB_DEPENDENT_REC_3"/>
    <property type="match status" value="1"/>
</dbReference>
<evidence type="ECO:0000313" key="16">
    <source>
        <dbReference type="Proteomes" id="UP001595906"/>
    </source>
</evidence>
<dbReference type="Proteomes" id="UP001595906">
    <property type="component" value="Unassembled WGS sequence"/>
</dbReference>
<dbReference type="Gene3D" id="2.60.40.1120">
    <property type="entry name" value="Carboxypeptidase-like, regulatory domain"/>
    <property type="match status" value="1"/>
</dbReference>
<dbReference type="Pfam" id="PF07715">
    <property type="entry name" value="Plug"/>
    <property type="match status" value="1"/>
</dbReference>
<dbReference type="InterPro" id="IPR036942">
    <property type="entry name" value="Beta-barrel_TonB_sf"/>
</dbReference>
<evidence type="ECO:0000313" key="15">
    <source>
        <dbReference type="EMBL" id="MFC4230265.1"/>
    </source>
</evidence>
<dbReference type="Gene3D" id="2.170.130.10">
    <property type="entry name" value="TonB-dependent receptor, plug domain"/>
    <property type="match status" value="1"/>
</dbReference>
<gene>
    <name evidence="15" type="ORF">ACFOW1_00075</name>
</gene>
<evidence type="ECO:0000259" key="13">
    <source>
        <dbReference type="Pfam" id="PF00593"/>
    </source>
</evidence>
<feature type="domain" description="TonB-dependent receptor plug" evidence="14">
    <location>
        <begin position="119"/>
        <end position="249"/>
    </location>
</feature>
<comment type="subcellular location">
    <subcellularLocation>
        <location evidence="1 10">Cell outer membrane</location>
        <topology evidence="1 10">Multi-pass membrane protein</topology>
    </subcellularLocation>
</comment>
<dbReference type="InterPro" id="IPR008969">
    <property type="entry name" value="CarboxyPept-like_regulatory"/>
</dbReference>
<name>A0ABV8PSR0_9BACT</name>